<dbReference type="GO" id="GO:0008168">
    <property type="term" value="F:methyltransferase activity"/>
    <property type="evidence" value="ECO:0007669"/>
    <property type="project" value="UniProtKB-KW"/>
</dbReference>
<dbReference type="InterPro" id="IPR029063">
    <property type="entry name" value="SAM-dependent_MTases_sf"/>
</dbReference>
<keyword evidence="1" id="KW-0489">Methyltransferase</keyword>
<dbReference type="Pfam" id="PF13489">
    <property type="entry name" value="Methyltransf_23"/>
    <property type="match status" value="1"/>
</dbReference>
<dbReference type="PANTHER" id="PTHR43464:SF90">
    <property type="entry name" value="METHYLTRANSFERASE TYPE 11"/>
    <property type="match status" value="1"/>
</dbReference>
<dbReference type="EMBL" id="VBOT01000047">
    <property type="protein sequence ID" value="TMQ52049.1"/>
    <property type="molecule type" value="Genomic_DNA"/>
</dbReference>
<sequence length="191" mass="20774">MDPAGRRVLDVGCGTGFFTDYYLGRGAQVTGLDITSASIERLRARFPRASFVLADVSEASLEERYDVVNAFDVLYHITDDDRWGAAVRNLAAAVAPGGVLLVTDLFSRLDRLAEHNRVRPLDAYEDLLSAAGLEITGLYPTHVLLNRELGLFRFLNRLPGGLLATDRVLLRLGFGDSPAANKLLVAARAAT</sequence>
<dbReference type="SUPFAM" id="SSF53335">
    <property type="entry name" value="S-adenosyl-L-methionine-dependent methyltransferases"/>
    <property type="match status" value="1"/>
</dbReference>
<dbReference type="AlphaFoldDB" id="A0A538SL09"/>
<dbReference type="GO" id="GO:0032259">
    <property type="term" value="P:methylation"/>
    <property type="evidence" value="ECO:0007669"/>
    <property type="project" value="UniProtKB-KW"/>
</dbReference>
<keyword evidence="1" id="KW-0808">Transferase</keyword>
<organism evidence="1 2">
    <name type="scientific">Eiseniibacteriota bacterium</name>
    <dbReference type="NCBI Taxonomy" id="2212470"/>
    <lineage>
        <taxon>Bacteria</taxon>
        <taxon>Candidatus Eiseniibacteriota</taxon>
    </lineage>
</organism>
<dbReference type="Proteomes" id="UP000320184">
    <property type="component" value="Unassembled WGS sequence"/>
</dbReference>
<proteinExistence type="predicted"/>
<dbReference type="Gene3D" id="3.40.50.150">
    <property type="entry name" value="Vaccinia Virus protein VP39"/>
    <property type="match status" value="1"/>
</dbReference>
<evidence type="ECO:0000313" key="2">
    <source>
        <dbReference type="Proteomes" id="UP000320184"/>
    </source>
</evidence>
<name>A0A538SL09_UNCEI</name>
<dbReference type="PANTHER" id="PTHR43464">
    <property type="entry name" value="METHYLTRANSFERASE"/>
    <property type="match status" value="1"/>
</dbReference>
<comment type="caution">
    <text evidence="1">The sequence shown here is derived from an EMBL/GenBank/DDBJ whole genome shotgun (WGS) entry which is preliminary data.</text>
</comment>
<dbReference type="CDD" id="cd02440">
    <property type="entry name" value="AdoMet_MTases"/>
    <property type="match status" value="1"/>
</dbReference>
<evidence type="ECO:0000313" key="1">
    <source>
        <dbReference type="EMBL" id="TMQ52049.1"/>
    </source>
</evidence>
<gene>
    <name evidence="1" type="ORF">E6K73_03995</name>
</gene>
<accession>A0A538SL09</accession>
<protein>
    <submittedName>
        <fullName evidence="1">Class I SAM-dependent methyltransferase</fullName>
    </submittedName>
</protein>
<reference evidence="1 2" key="1">
    <citation type="journal article" date="2019" name="Nat. Microbiol.">
        <title>Mediterranean grassland soil C-N compound turnover is dependent on rainfall and depth, and is mediated by genomically divergent microorganisms.</title>
        <authorList>
            <person name="Diamond S."/>
            <person name="Andeer P.F."/>
            <person name="Li Z."/>
            <person name="Crits-Christoph A."/>
            <person name="Burstein D."/>
            <person name="Anantharaman K."/>
            <person name="Lane K.R."/>
            <person name="Thomas B.C."/>
            <person name="Pan C."/>
            <person name="Northen T.R."/>
            <person name="Banfield J.F."/>
        </authorList>
    </citation>
    <scope>NUCLEOTIDE SEQUENCE [LARGE SCALE GENOMIC DNA]</scope>
    <source>
        <strain evidence="1">WS_3</strain>
    </source>
</reference>